<reference evidence="1 2" key="1">
    <citation type="submission" date="2023-08" db="EMBL/GenBank/DDBJ databases">
        <title>A Necator americanus chromosomal reference genome.</title>
        <authorList>
            <person name="Ilik V."/>
            <person name="Petrzelkova K.J."/>
            <person name="Pardy F."/>
            <person name="Fuh T."/>
            <person name="Niatou-Singa F.S."/>
            <person name="Gouil Q."/>
            <person name="Baker L."/>
            <person name="Ritchie M.E."/>
            <person name="Jex A.R."/>
            <person name="Gazzola D."/>
            <person name="Li H."/>
            <person name="Toshio Fujiwara R."/>
            <person name="Zhan B."/>
            <person name="Aroian R.V."/>
            <person name="Pafco B."/>
            <person name="Schwarz E.M."/>
        </authorList>
    </citation>
    <scope>NUCLEOTIDE SEQUENCE [LARGE SCALE GENOMIC DNA]</scope>
    <source>
        <strain evidence="1 2">Aroian</strain>
        <tissue evidence="1">Whole animal</tissue>
    </source>
</reference>
<keyword evidence="2" id="KW-1185">Reference proteome</keyword>
<accession>A0ABR1BX91</accession>
<evidence type="ECO:0000313" key="2">
    <source>
        <dbReference type="Proteomes" id="UP001303046"/>
    </source>
</evidence>
<proteinExistence type="predicted"/>
<protein>
    <submittedName>
        <fullName evidence="1">Uncharacterized protein</fullName>
    </submittedName>
</protein>
<name>A0ABR1BX91_NECAM</name>
<comment type="caution">
    <text evidence="1">The sequence shown here is derived from an EMBL/GenBank/DDBJ whole genome shotgun (WGS) entry which is preliminary data.</text>
</comment>
<dbReference type="Proteomes" id="UP001303046">
    <property type="component" value="Unassembled WGS sequence"/>
</dbReference>
<evidence type="ECO:0000313" key="1">
    <source>
        <dbReference type="EMBL" id="KAK6730013.1"/>
    </source>
</evidence>
<organism evidence="1 2">
    <name type="scientific">Necator americanus</name>
    <name type="common">Human hookworm</name>
    <dbReference type="NCBI Taxonomy" id="51031"/>
    <lineage>
        <taxon>Eukaryota</taxon>
        <taxon>Metazoa</taxon>
        <taxon>Ecdysozoa</taxon>
        <taxon>Nematoda</taxon>
        <taxon>Chromadorea</taxon>
        <taxon>Rhabditida</taxon>
        <taxon>Rhabditina</taxon>
        <taxon>Rhabditomorpha</taxon>
        <taxon>Strongyloidea</taxon>
        <taxon>Ancylostomatidae</taxon>
        <taxon>Bunostominae</taxon>
        <taxon>Necator</taxon>
    </lineage>
</organism>
<dbReference type="EMBL" id="JAVFWL010000001">
    <property type="protein sequence ID" value="KAK6730013.1"/>
    <property type="molecule type" value="Genomic_DNA"/>
</dbReference>
<sequence length="157" mass="17761">MTSTLATRQGLLTRSGNRLSTIIQEESEIINAYVHSSMEAAEISALRKRIRTAKTAIGTEANKLEAAMEKFSETVDRLNNKTQSLPEIIERIETNTTAAQILLYNANKALARLIRLQEELEFNQEQSSLNRCKVPEIKLAPIPIPKFSGNLWEWETF</sequence>
<gene>
    <name evidence="1" type="primary">Necator_chrI.g2963</name>
    <name evidence="1" type="ORF">RB195_006834</name>
</gene>